<evidence type="ECO:0000313" key="1">
    <source>
        <dbReference type="EMBL" id="QJB04565.1"/>
    </source>
</evidence>
<reference evidence="1" key="1">
    <citation type="submission" date="2020-03" db="EMBL/GenBank/DDBJ databases">
        <title>The deep terrestrial virosphere.</title>
        <authorList>
            <person name="Holmfeldt K."/>
            <person name="Nilsson E."/>
            <person name="Simone D."/>
            <person name="Lopez-Fernandez M."/>
            <person name="Wu X."/>
            <person name="de Brujin I."/>
            <person name="Lundin D."/>
            <person name="Andersson A."/>
            <person name="Bertilsson S."/>
            <person name="Dopson M."/>
        </authorList>
    </citation>
    <scope>NUCLEOTIDE SEQUENCE</scope>
    <source>
        <strain evidence="1">MM171B00233</strain>
    </source>
</reference>
<organism evidence="1">
    <name type="scientific">viral metagenome</name>
    <dbReference type="NCBI Taxonomy" id="1070528"/>
    <lineage>
        <taxon>unclassified sequences</taxon>
        <taxon>metagenomes</taxon>
        <taxon>organismal metagenomes</taxon>
    </lineage>
</organism>
<sequence>MELNKIKLLNNNVLVKIENILNEKIKIEGGGELLLFTGYSQERHASIIGEIAKLPDRLIKGVLSNPNSLEWETDIEAEVGDKVWMNWDAILIAAKNKRLKFFIINDEKYIIINYKDLYVGKRGDEEDVVCYNGYCLIEALKNIELPGYFRDRSRGIINTQMHDNKLNPKYGRLAYAGTVNSKYYYPGEDIIDSDGILPGDLVMLSNNSDVMLEYPIHTKFDGKKIFYRVHRHQILAKIDSVEN</sequence>
<name>A0A6M3MGE6_9ZZZZ</name>
<dbReference type="AlphaFoldDB" id="A0A6M3MGE6"/>
<gene>
    <name evidence="1" type="ORF">MM171B00233_0005</name>
</gene>
<accession>A0A6M3MGE6</accession>
<dbReference type="EMBL" id="MT143885">
    <property type="protein sequence ID" value="QJB04565.1"/>
    <property type="molecule type" value="Genomic_DNA"/>
</dbReference>
<proteinExistence type="predicted"/>
<protein>
    <submittedName>
        <fullName evidence="1">Uncharacterized protein</fullName>
    </submittedName>
</protein>